<evidence type="ECO:0000313" key="1">
    <source>
        <dbReference type="EMBL" id="SCZ85627.1"/>
    </source>
</evidence>
<evidence type="ECO:0000313" key="2">
    <source>
        <dbReference type="Proteomes" id="UP000198729"/>
    </source>
</evidence>
<sequence>MRSQETLIPYAVPLGTFQQFSYTQYDRAVVVKGNLKLRIIKFFKEAPGTESLNTIRSGTRWLFS</sequence>
<reference evidence="1 2" key="1">
    <citation type="submission" date="2016-10" db="EMBL/GenBank/DDBJ databases">
        <authorList>
            <person name="de Groot N.N."/>
        </authorList>
    </citation>
    <scope>NUCLEOTIDE SEQUENCE [LARGE SCALE GENOMIC DNA]</scope>
    <source>
        <strain evidence="1">1</strain>
    </source>
</reference>
<gene>
    <name evidence="1" type="ORF">NSMM_400105</name>
</gene>
<protein>
    <submittedName>
        <fullName evidence="1">Uncharacterized protein</fullName>
    </submittedName>
</protein>
<name>A0A1G5SF74_9PROT</name>
<dbReference type="AlphaFoldDB" id="A0A1G5SF74"/>
<keyword evidence="2" id="KW-1185">Reference proteome</keyword>
<organism evidence="1 2">
    <name type="scientific">Nitrosomonas mobilis</name>
    <dbReference type="NCBI Taxonomy" id="51642"/>
    <lineage>
        <taxon>Bacteria</taxon>
        <taxon>Pseudomonadati</taxon>
        <taxon>Pseudomonadota</taxon>
        <taxon>Betaproteobacteria</taxon>
        <taxon>Nitrosomonadales</taxon>
        <taxon>Nitrosomonadaceae</taxon>
        <taxon>Nitrosomonas</taxon>
    </lineage>
</organism>
<proteinExistence type="predicted"/>
<accession>A0A1G5SF74</accession>
<dbReference type="EMBL" id="FMWO01000048">
    <property type="protein sequence ID" value="SCZ85627.1"/>
    <property type="molecule type" value="Genomic_DNA"/>
</dbReference>
<dbReference type="Proteomes" id="UP000198729">
    <property type="component" value="Unassembled WGS sequence"/>
</dbReference>